<evidence type="ECO:0000313" key="1">
    <source>
        <dbReference type="EMBL" id="NMD98241.1"/>
    </source>
</evidence>
<dbReference type="AlphaFoldDB" id="A0A848BB10"/>
<comment type="caution">
    <text evidence="1">The sequence shown here is derived from an EMBL/GenBank/DDBJ whole genome shotgun (WGS) entry which is preliminary data.</text>
</comment>
<evidence type="ECO:0000313" key="2">
    <source>
        <dbReference type="Proteomes" id="UP000543804"/>
    </source>
</evidence>
<dbReference type="RefSeq" id="WP_019542473.1">
    <property type="nucleotide sequence ID" value="NZ_DBGAXS010000052.1"/>
</dbReference>
<name>A0A848BB10_9FIRM</name>
<protein>
    <submittedName>
        <fullName evidence="1">Flagellar biosynthesis protein</fullName>
    </submittedName>
</protein>
<reference evidence="1 2" key="1">
    <citation type="submission" date="2020-04" db="EMBL/GenBank/DDBJ databases">
        <authorList>
            <person name="Hitch T.C.A."/>
            <person name="Wylensek D."/>
            <person name="Clavel T."/>
        </authorList>
    </citation>
    <scope>NUCLEOTIDE SEQUENCE [LARGE SCALE GENOMIC DNA]</scope>
    <source>
        <strain evidence="1 2">PG-130-P53-12</strain>
    </source>
</reference>
<keyword evidence="2" id="KW-1185">Reference proteome</keyword>
<proteinExistence type="predicted"/>
<keyword evidence="1" id="KW-0282">Flagellum</keyword>
<organism evidence="1 2">
    <name type="scientific">Selenomonas bovis</name>
    <dbReference type="NCBI Taxonomy" id="416586"/>
    <lineage>
        <taxon>Bacteria</taxon>
        <taxon>Bacillati</taxon>
        <taxon>Bacillota</taxon>
        <taxon>Negativicutes</taxon>
        <taxon>Selenomonadales</taxon>
        <taxon>Selenomonadaceae</taxon>
        <taxon>Selenomonas</taxon>
    </lineage>
</organism>
<gene>
    <name evidence="1" type="ORF">HF878_01900</name>
</gene>
<keyword evidence="1" id="KW-0969">Cilium</keyword>
<accession>A0A848BB10</accession>
<keyword evidence="1" id="KW-0966">Cell projection</keyword>
<dbReference type="InterPro" id="IPR013367">
    <property type="entry name" value="Flagellar_put"/>
</dbReference>
<dbReference type="EMBL" id="JABAFA010000002">
    <property type="protein sequence ID" value="NMD98241.1"/>
    <property type="molecule type" value="Genomic_DNA"/>
</dbReference>
<dbReference type="Proteomes" id="UP000543804">
    <property type="component" value="Unassembled WGS sequence"/>
</dbReference>
<dbReference type="Pfam" id="PF12611">
    <property type="entry name" value="Flagellar_put"/>
    <property type="match status" value="1"/>
</dbReference>
<sequence>MADKIYFDSQLLLPIQRAGTRSRPAVQQPQAASFGDMLSAAKRQVAFSAHAKARLAERGISLSEQALARLGTAVDQLAGKGARESLVYLDGTAFVVSVPKRTVITAMDGRTKDNIITNIDSAAIL</sequence>